<dbReference type="InterPro" id="IPR001356">
    <property type="entry name" value="HD"/>
</dbReference>
<comment type="similarity">
    <text evidence="1">Belongs to the TALE/M-ATYP homeobox family.</text>
</comment>
<dbReference type="AlphaFoldDB" id="A0A0H2S8T3"/>
<reference evidence="8 9" key="1">
    <citation type="submission" date="2015-04" db="EMBL/GenBank/DDBJ databases">
        <title>Complete genome sequence of Schizopora paradoxa KUC8140, a cosmopolitan wood degrader in East Asia.</title>
        <authorList>
            <consortium name="DOE Joint Genome Institute"/>
            <person name="Min B."/>
            <person name="Park H."/>
            <person name="Jang Y."/>
            <person name="Kim J.-J."/>
            <person name="Kim K.H."/>
            <person name="Pangilinan J."/>
            <person name="Lipzen A."/>
            <person name="Riley R."/>
            <person name="Grigoriev I.V."/>
            <person name="Spatafora J.W."/>
            <person name="Choi I.-G."/>
        </authorList>
    </citation>
    <scope>NUCLEOTIDE SEQUENCE [LARGE SCALE GENOMIC DNA]</scope>
    <source>
        <strain evidence="8 9">KUC8140</strain>
    </source>
</reference>
<evidence type="ECO:0000256" key="3">
    <source>
        <dbReference type="ARBA" id="ARBA00023155"/>
    </source>
</evidence>
<dbReference type="OrthoDB" id="250329at2759"/>
<organism evidence="8 9">
    <name type="scientific">Schizopora paradoxa</name>
    <dbReference type="NCBI Taxonomy" id="27342"/>
    <lineage>
        <taxon>Eukaryota</taxon>
        <taxon>Fungi</taxon>
        <taxon>Dikarya</taxon>
        <taxon>Basidiomycota</taxon>
        <taxon>Agaricomycotina</taxon>
        <taxon>Agaricomycetes</taxon>
        <taxon>Hymenochaetales</taxon>
        <taxon>Schizoporaceae</taxon>
        <taxon>Schizopora</taxon>
    </lineage>
</organism>
<sequence>MASTSDFEEKLRQKLFKVEADFLDAAMEGTSSVSSFVESLSALTKSATYGIANRLLSDSTLALIRCVASSVNSMVDTVGEIHPRTAEIESKRQQQIDDLFARMSLKDADATPTKARPHPSPRRNKPSLQEKRVPIHKDHPSERRKITRSSSEETLVSSSSESSSSDRDGAGAHIPHAYDWLITNLHNPYPTPAVKSRIAASSGVPVRTVNDWFTNVRRRIGWTSILKADFGGDRSAIIDSACRVFVGSSQRSIVPPRILQKFLDVEGTLKRLYDGKLEASSFAKTIPDFAKETDVDFAYAKTHDGRRKRGRQENSPHDLEDTPAVKQKPRHKKRKVDDGPQALSFDLSEPLRMSKRRSSVSSSRTSQTSTSSESFDNSEECSAPATPSALTEFPDVFGDGGFLSTDILSLPSGLYPTCMPNEEHAPIVAPQECKTSRKRCMDDAEDDEFSPALKRQRGFVDSYEAPMAQGGSFDLANVSQPTLNFDQSLLGIDFSVLDGNSLDINLPNGNLEVNLFDWSNLNFPPVPAPAAIDTVEPASLQTFNNVDVQAGAGFVNQLPLQQPEETNLELNDDLLQFLQQIDATGSLLPSLNGLDSVASLPQQMSNDTPDFTSFAENFPQTNCTSLIEAPLPFLFDVDAKKERLRLLREEAEKLEKDLSSTV</sequence>
<dbReference type="InterPro" id="IPR009057">
    <property type="entry name" value="Homeodomain-like_sf"/>
</dbReference>
<dbReference type="STRING" id="27342.A0A0H2S8T3"/>
<dbReference type="InParanoid" id="A0A0H2S8T3"/>
<dbReference type="CDD" id="cd00086">
    <property type="entry name" value="homeodomain"/>
    <property type="match status" value="1"/>
</dbReference>
<dbReference type="EMBL" id="KQ085882">
    <property type="protein sequence ID" value="KLO20647.1"/>
    <property type="molecule type" value="Genomic_DNA"/>
</dbReference>
<gene>
    <name evidence="8" type="ORF">SCHPADRAFT_991977</name>
</gene>
<evidence type="ECO:0000256" key="2">
    <source>
        <dbReference type="ARBA" id="ARBA00023125"/>
    </source>
</evidence>
<feature type="compositionally biased region" description="Basic and acidic residues" evidence="6">
    <location>
        <begin position="311"/>
        <end position="320"/>
    </location>
</feature>
<feature type="DNA-binding region" description="Homeobox" evidence="5">
    <location>
        <begin position="189"/>
        <end position="224"/>
    </location>
</feature>
<feature type="compositionally biased region" description="Low complexity" evidence="6">
    <location>
        <begin position="359"/>
        <end position="375"/>
    </location>
</feature>
<keyword evidence="3 5" id="KW-0371">Homeobox</keyword>
<evidence type="ECO:0000256" key="4">
    <source>
        <dbReference type="ARBA" id="ARBA00023242"/>
    </source>
</evidence>
<dbReference type="InterPro" id="IPR008422">
    <property type="entry name" value="KN_HD"/>
</dbReference>
<dbReference type="Proteomes" id="UP000053477">
    <property type="component" value="Unassembled WGS sequence"/>
</dbReference>
<dbReference type="Pfam" id="PF05920">
    <property type="entry name" value="Homeobox_KN"/>
    <property type="match status" value="1"/>
</dbReference>
<keyword evidence="9" id="KW-1185">Reference proteome</keyword>
<proteinExistence type="inferred from homology"/>
<dbReference type="Gene3D" id="1.10.10.60">
    <property type="entry name" value="Homeodomain-like"/>
    <property type="match status" value="1"/>
</dbReference>
<keyword evidence="2 5" id="KW-0238">DNA-binding</keyword>
<evidence type="ECO:0000259" key="7">
    <source>
        <dbReference type="PROSITE" id="PS50071"/>
    </source>
</evidence>
<dbReference type="SUPFAM" id="SSF46689">
    <property type="entry name" value="Homeodomain-like"/>
    <property type="match status" value="1"/>
</dbReference>
<dbReference type="GO" id="GO:0005634">
    <property type="term" value="C:nucleus"/>
    <property type="evidence" value="ECO:0007669"/>
    <property type="project" value="UniProtKB-SubCell"/>
</dbReference>
<dbReference type="Pfam" id="PF12731">
    <property type="entry name" value="Mating_N"/>
    <property type="match status" value="1"/>
</dbReference>
<accession>A0A0H2S8T3</accession>
<dbReference type="PROSITE" id="PS50071">
    <property type="entry name" value="HOMEOBOX_2"/>
    <property type="match status" value="1"/>
</dbReference>
<feature type="region of interest" description="Disordered" evidence="6">
    <location>
        <begin position="301"/>
        <end position="387"/>
    </location>
</feature>
<dbReference type="InterPro" id="IPR024333">
    <property type="entry name" value="Mating-type_A-alpha/beta_1_N"/>
</dbReference>
<evidence type="ECO:0000313" key="8">
    <source>
        <dbReference type="EMBL" id="KLO20647.1"/>
    </source>
</evidence>
<dbReference type="GO" id="GO:0003677">
    <property type="term" value="F:DNA binding"/>
    <property type="evidence" value="ECO:0007669"/>
    <property type="project" value="UniProtKB-UniRule"/>
</dbReference>
<evidence type="ECO:0000256" key="6">
    <source>
        <dbReference type="SAM" id="MobiDB-lite"/>
    </source>
</evidence>
<evidence type="ECO:0000256" key="5">
    <source>
        <dbReference type="PROSITE-ProRule" id="PRU00108"/>
    </source>
</evidence>
<feature type="compositionally biased region" description="Basic and acidic residues" evidence="6">
    <location>
        <begin position="128"/>
        <end position="144"/>
    </location>
</feature>
<dbReference type="GO" id="GO:0006355">
    <property type="term" value="P:regulation of DNA-templated transcription"/>
    <property type="evidence" value="ECO:0007669"/>
    <property type="project" value="InterPro"/>
</dbReference>
<protein>
    <recommendedName>
        <fullName evidence="7">Homeobox domain-containing protein</fullName>
    </recommendedName>
</protein>
<comment type="subcellular location">
    <subcellularLocation>
        <location evidence="5">Nucleus</location>
    </subcellularLocation>
</comment>
<keyword evidence="4 5" id="KW-0539">Nucleus</keyword>
<name>A0A0H2S8T3_9AGAM</name>
<feature type="region of interest" description="Disordered" evidence="6">
    <location>
        <begin position="103"/>
        <end position="170"/>
    </location>
</feature>
<feature type="compositionally biased region" description="Low complexity" evidence="6">
    <location>
        <begin position="152"/>
        <end position="163"/>
    </location>
</feature>
<feature type="domain" description="Homeobox" evidence="7">
    <location>
        <begin position="187"/>
        <end position="223"/>
    </location>
</feature>
<evidence type="ECO:0000256" key="1">
    <source>
        <dbReference type="ARBA" id="ARBA00005800"/>
    </source>
</evidence>
<feature type="compositionally biased region" description="Basic residues" evidence="6">
    <location>
        <begin position="115"/>
        <end position="125"/>
    </location>
</feature>
<evidence type="ECO:0000313" key="9">
    <source>
        <dbReference type="Proteomes" id="UP000053477"/>
    </source>
</evidence>